<feature type="domain" description="tRNA/rRNA methyltransferase SpoU type" evidence="6">
    <location>
        <begin position="8"/>
        <end position="158"/>
    </location>
</feature>
<dbReference type="InterPro" id="IPR029028">
    <property type="entry name" value="Alpha/beta_knot_MTases"/>
</dbReference>
<comment type="subcellular location">
    <subcellularLocation>
        <location evidence="5">Cytoplasm</location>
    </subcellularLocation>
</comment>
<evidence type="ECO:0000256" key="5">
    <source>
        <dbReference type="RuleBase" id="RU362024"/>
    </source>
</evidence>
<dbReference type="CDD" id="cd18093">
    <property type="entry name" value="SpoU-like_TrmJ"/>
    <property type="match status" value="1"/>
</dbReference>
<comment type="caution">
    <text evidence="7">The sequence shown here is derived from an EMBL/GenBank/DDBJ whole genome shotgun (WGS) entry which is preliminary data.</text>
</comment>
<evidence type="ECO:0000256" key="3">
    <source>
        <dbReference type="ARBA" id="ARBA00022679"/>
    </source>
</evidence>
<comment type="catalytic activity">
    <reaction evidence="5">
        <text>cytidine(32) in tRNA + S-adenosyl-L-methionine = 2'-O-methylcytidine(32) in tRNA + S-adenosyl-L-homocysteine + H(+)</text>
        <dbReference type="Rhea" id="RHEA:42932"/>
        <dbReference type="Rhea" id="RHEA-COMP:10288"/>
        <dbReference type="Rhea" id="RHEA-COMP:10289"/>
        <dbReference type="ChEBI" id="CHEBI:15378"/>
        <dbReference type="ChEBI" id="CHEBI:57856"/>
        <dbReference type="ChEBI" id="CHEBI:59789"/>
        <dbReference type="ChEBI" id="CHEBI:74495"/>
        <dbReference type="ChEBI" id="CHEBI:82748"/>
        <dbReference type="EC" id="2.1.1.200"/>
    </reaction>
</comment>
<keyword evidence="5" id="KW-0963">Cytoplasm</keyword>
<dbReference type="GO" id="GO:0005829">
    <property type="term" value="C:cytosol"/>
    <property type="evidence" value="ECO:0007669"/>
    <property type="project" value="TreeGrafter"/>
</dbReference>
<comment type="similarity">
    <text evidence="1">Belongs to the class IV-like SAM-binding methyltransferase superfamily. RNA methyltransferase TrmH family.</text>
</comment>
<dbReference type="EC" id="2.1.1.200" evidence="5"/>
<dbReference type="EMBL" id="JANUCT010000013">
    <property type="protein sequence ID" value="MCS3903888.1"/>
    <property type="molecule type" value="Genomic_DNA"/>
</dbReference>
<dbReference type="AlphaFoldDB" id="A0AAE3HM87"/>
<proteinExistence type="inferred from homology"/>
<evidence type="ECO:0000259" key="6">
    <source>
        <dbReference type="Pfam" id="PF00588"/>
    </source>
</evidence>
<dbReference type="Pfam" id="PF00588">
    <property type="entry name" value="SpoU_methylase"/>
    <property type="match status" value="1"/>
</dbReference>
<protein>
    <recommendedName>
        <fullName evidence="5">tRNA (cytidine/uridine-2'-O-)-methyltransferase TrmJ</fullName>
        <ecNumber evidence="5">2.1.1.200</ecNumber>
    </recommendedName>
    <alternativeName>
        <fullName evidence="5">tRNA (cytidine(32)/uridine(32)-2'-O)-methyltransferase</fullName>
    </alternativeName>
    <alternativeName>
        <fullName evidence="5">tRNA Cm32/Um32 methyltransferase</fullName>
    </alternativeName>
</protein>
<sequence length="245" mass="26631">MTQNLNNIRIVLVGTTHPGNIGAAARAMKCMGLSSLYLVQPPFGFPGADATARAAGADDLLAAAVSCETLEPAIRDCSLVVGTTARERSIPWPVLTPEQCAKQSLQAAADGPVALLFGRERSGLTNEEIDCCNAVVNIPTDPAFSSLNLAAAVQVLSYEIYKIVSAQQPVADETPKIPLATNEELEYLYEHLQRTMTRVGFYDPVKPRRVIRRLRRLFGRAQLDQNELNILRGFLAAVDEKTPPE</sequence>
<dbReference type="InterPro" id="IPR004384">
    <property type="entry name" value="RNA_MeTrfase_TrmJ/LasT"/>
</dbReference>
<evidence type="ECO:0000256" key="1">
    <source>
        <dbReference type="ARBA" id="ARBA00007228"/>
    </source>
</evidence>
<keyword evidence="2 5" id="KW-0489">Methyltransferase</keyword>
<evidence type="ECO:0000313" key="8">
    <source>
        <dbReference type="Proteomes" id="UP001204445"/>
    </source>
</evidence>
<dbReference type="RefSeq" id="WP_259055863.1">
    <property type="nucleotide sequence ID" value="NZ_JANUCT010000013.1"/>
</dbReference>
<dbReference type="PANTHER" id="PTHR42786:SF2">
    <property type="entry name" value="TRNA (CYTIDINE_URIDINE-2'-O-)-METHYLTRANSFERASE TRMJ"/>
    <property type="match status" value="1"/>
</dbReference>
<dbReference type="GO" id="GO:0002128">
    <property type="term" value="P:tRNA nucleoside ribose methylation"/>
    <property type="evidence" value="ECO:0007669"/>
    <property type="project" value="TreeGrafter"/>
</dbReference>
<keyword evidence="3" id="KW-0808">Transferase</keyword>
<evidence type="ECO:0000256" key="2">
    <source>
        <dbReference type="ARBA" id="ARBA00022603"/>
    </source>
</evidence>
<keyword evidence="4 5" id="KW-0949">S-adenosyl-L-methionine</keyword>
<comment type="catalytic activity">
    <reaction evidence="5">
        <text>uridine(32) in tRNA + S-adenosyl-L-methionine = 2'-O-methyluridine(32) in tRNA + S-adenosyl-L-homocysteine + H(+)</text>
        <dbReference type="Rhea" id="RHEA:42936"/>
        <dbReference type="Rhea" id="RHEA-COMP:10107"/>
        <dbReference type="Rhea" id="RHEA-COMP:10290"/>
        <dbReference type="ChEBI" id="CHEBI:15378"/>
        <dbReference type="ChEBI" id="CHEBI:57856"/>
        <dbReference type="ChEBI" id="CHEBI:59789"/>
        <dbReference type="ChEBI" id="CHEBI:65315"/>
        <dbReference type="ChEBI" id="CHEBI:74478"/>
        <dbReference type="EC" id="2.1.1.200"/>
    </reaction>
</comment>
<dbReference type="InterPro" id="IPR029026">
    <property type="entry name" value="tRNA_m1G_MTases_N"/>
</dbReference>
<reference evidence="7" key="1">
    <citation type="submission" date="2022-08" db="EMBL/GenBank/DDBJ databases">
        <title>Genomic Encyclopedia of Type Strains, Phase III (KMG-III): the genomes of soil and plant-associated and newly described type strains.</title>
        <authorList>
            <person name="Whitman W."/>
        </authorList>
    </citation>
    <scope>NUCLEOTIDE SEQUENCE</scope>
    <source>
        <strain evidence="7">HMT 1</strain>
    </source>
</reference>
<keyword evidence="8" id="KW-1185">Reference proteome</keyword>
<dbReference type="NCBIfam" id="TIGR00050">
    <property type="entry name" value="rRNA_methyl_1"/>
    <property type="match status" value="1"/>
</dbReference>
<evidence type="ECO:0000313" key="7">
    <source>
        <dbReference type="EMBL" id="MCS3903888.1"/>
    </source>
</evidence>
<evidence type="ECO:0000256" key="4">
    <source>
        <dbReference type="ARBA" id="ARBA00022691"/>
    </source>
</evidence>
<dbReference type="InterPro" id="IPR001537">
    <property type="entry name" value="SpoU_MeTrfase"/>
</dbReference>
<comment type="subunit">
    <text evidence="5">Homodimer.</text>
</comment>
<dbReference type="GO" id="GO:0160206">
    <property type="term" value="F:tRNA (cytidine(32)/uridine(32)-2'-O)-methyltransferase activity"/>
    <property type="evidence" value="ECO:0007669"/>
    <property type="project" value="UniProtKB-EC"/>
</dbReference>
<dbReference type="Proteomes" id="UP001204445">
    <property type="component" value="Unassembled WGS sequence"/>
</dbReference>
<dbReference type="GO" id="GO:0003723">
    <property type="term" value="F:RNA binding"/>
    <property type="evidence" value="ECO:0007669"/>
    <property type="project" value="InterPro"/>
</dbReference>
<dbReference type="PANTHER" id="PTHR42786">
    <property type="entry name" value="TRNA/RRNA METHYLTRANSFERASE"/>
    <property type="match status" value="1"/>
</dbReference>
<keyword evidence="5" id="KW-0819">tRNA processing</keyword>
<dbReference type="PIRSF" id="PIRSF004808">
    <property type="entry name" value="LasT"/>
    <property type="match status" value="1"/>
</dbReference>
<name>A0AAE3HM87_9GAMM</name>
<dbReference type="Gene3D" id="3.40.1280.10">
    <property type="match status" value="1"/>
</dbReference>
<gene>
    <name evidence="5" type="primary">trmJ</name>
    <name evidence="7" type="ORF">J2T55_001920</name>
</gene>
<dbReference type="FunFam" id="3.40.1280.10:FF:000006">
    <property type="entry name" value="Uncharacterized tRNA/rRNA methyltransferase HI_0380"/>
    <property type="match status" value="1"/>
</dbReference>
<comment type="function">
    <text evidence="5">Catalyzes the formation of 2'O-methylated cytidine (Cm32) or 2'O-methylated uridine (Um32) at position 32 in tRNA.</text>
</comment>
<dbReference type="Gene3D" id="1.10.8.590">
    <property type="match status" value="1"/>
</dbReference>
<accession>A0AAE3HM87</accession>
<organism evidence="7 8">
    <name type="scientific">Methylohalomonas lacus</name>
    <dbReference type="NCBI Taxonomy" id="398773"/>
    <lineage>
        <taxon>Bacteria</taxon>
        <taxon>Pseudomonadati</taxon>
        <taxon>Pseudomonadota</taxon>
        <taxon>Gammaproteobacteria</taxon>
        <taxon>Methylohalomonadales</taxon>
        <taxon>Methylohalomonadaceae</taxon>
        <taxon>Methylohalomonas</taxon>
    </lineage>
</organism>
<dbReference type="SUPFAM" id="SSF75217">
    <property type="entry name" value="alpha/beta knot"/>
    <property type="match status" value="1"/>
</dbReference>